<dbReference type="Gene3D" id="3.40.190.290">
    <property type="match status" value="1"/>
</dbReference>
<evidence type="ECO:0000256" key="1">
    <source>
        <dbReference type="ARBA" id="ARBA00009437"/>
    </source>
</evidence>
<name>A0ABS8R7Q7_9LACO</name>
<comment type="caution">
    <text evidence="6">The sequence shown here is derived from an EMBL/GenBank/DDBJ whole genome shotgun (WGS) entry which is preliminary data.</text>
</comment>
<organism evidence="6 7">
    <name type="scientific">Limosilactobacillus agrestis</name>
    <dbReference type="NCBI Taxonomy" id="2759748"/>
    <lineage>
        <taxon>Bacteria</taxon>
        <taxon>Bacillati</taxon>
        <taxon>Bacillota</taxon>
        <taxon>Bacilli</taxon>
        <taxon>Lactobacillales</taxon>
        <taxon>Lactobacillaceae</taxon>
        <taxon>Limosilactobacillus</taxon>
    </lineage>
</organism>
<dbReference type="InterPro" id="IPR036390">
    <property type="entry name" value="WH_DNA-bd_sf"/>
</dbReference>
<accession>A0ABS8R7Q7</accession>
<dbReference type="Proteomes" id="UP001199710">
    <property type="component" value="Unassembled WGS sequence"/>
</dbReference>
<dbReference type="SUPFAM" id="SSF46785">
    <property type="entry name" value="Winged helix' DNA-binding domain"/>
    <property type="match status" value="1"/>
</dbReference>
<dbReference type="InterPro" id="IPR005119">
    <property type="entry name" value="LysR_subst-bd"/>
</dbReference>
<protein>
    <submittedName>
        <fullName evidence="6">LysR family transcriptional regulator</fullName>
    </submittedName>
</protein>
<evidence type="ECO:0000313" key="6">
    <source>
        <dbReference type="EMBL" id="MCD7130250.1"/>
    </source>
</evidence>
<dbReference type="Pfam" id="PF00126">
    <property type="entry name" value="HTH_1"/>
    <property type="match status" value="1"/>
</dbReference>
<dbReference type="PANTHER" id="PTHR30346:SF0">
    <property type="entry name" value="HCA OPERON TRANSCRIPTIONAL ACTIVATOR HCAR"/>
    <property type="match status" value="1"/>
</dbReference>
<feature type="domain" description="HTH lysR-type" evidence="5">
    <location>
        <begin position="1"/>
        <end position="58"/>
    </location>
</feature>
<dbReference type="PRINTS" id="PR00039">
    <property type="entry name" value="HTHLYSR"/>
</dbReference>
<keyword evidence="4" id="KW-0804">Transcription</keyword>
<dbReference type="EMBL" id="JAJPDE010000041">
    <property type="protein sequence ID" value="MCD7130250.1"/>
    <property type="molecule type" value="Genomic_DNA"/>
</dbReference>
<dbReference type="RefSeq" id="WP_231823138.1">
    <property type="nucleotide sequence ID" value="NZ_JAJPDE010000041.1"/>
</dbReference>
<dbReference type="PROSITE" id="PS50931">
    <property type="entry name" value="HTH_LYSR"/>
    <property type="match status" value="1"/>
</dbReference>
<proteinExistence type="inferred from homology"/>
<comment type="similarity">
    <text evidence="1">Belongs to the LysR transcriptional regulatory family.</text>
</comment>
<evidence type="ECO:0000313" key="7">
    <source>
        <dbReference type="Proteomes" id="UP001199710"/>
    </source>
</evidence>
<keyword evidence="3" id="KW-0238">DNA-binding</keyword>
<dbReference type="SUPFAM" id="SSF53850">
    <property type="entry name" value="Periplasmic binding protein-like II"/>
    <property type="match status" value="1"/>
</dbReference>
<evidence type="ECO:0000256" key="4">
    <source>
        <dbReference type="ARBA" id="ARBA00023163"/>
    </source>
</evidence>
<keyword evidence="2" id="KW-0805">Transcription regulation</keyword>
<evidence type="ECO:0000259" key="5">
    <source>
        <dbReference type="PROSITE" id="PS50931"/>
    </source>
</evidence>
<sequence>MKISTLKYFVTIAEELSFTKASAKLFVSQPSLSRHIHELEQELGTKLFIRHSHSLSLSPDGEAFLQATIKTLEQFEQLSTMFQPKSHPEPLLEVVRIGFPKNFNRTKLTQKLEVCKRHFPHLQIIVSELSPLELNEKWQSGQLDLLINLETYIPESIRVQATFLKNHLKIIMSKKNPLSYKQKLSMADLKNESFVLLERKESPLIVHYVIGQALASGFHFNVKTYVSNLAEGLSQVSLNNQQVSFIYSAMADSSLEEQYQVKFVSLDAPNNHQDLVLASPRVKTPTLETLSQILTE</sequence>
<dbReference type="InterPro" id="IPR000847">
    <property type="entry name" value="LysR_HTH_N"/>
</dbReference>
<keyword evidence="7" id="KW-1185">Reference proteome</keyword>
<evidence type="ECO:0000256" key="3">
    <source>
        <dbReference type="ARBA" id="ARBA00023125"/>
    </source>
</evidence>
<dbReference type="InterPro" id="IPR036388">
    <property type="entry name" value="WH-like_DNA-bd_sf"/>
</dbReference>
<dbReference type="Pfam" id="PF03466">
    <property type="entry name" value="LysR_substrate"/>
    <property type="match status" value="1"/>
</dbReference>
<reference evidence="6 7" key="1">
    <citation type="submission" date="2021-12" db="EMBL/GenBank/DDBJ databases">
        <title>A phylogenomic analysis of Limosilactobacillus reuteri reveals ancient and stable evolutionary relationships with rodents and birds and zoonotic transmission to humans.</title>
        <authorList>
            <person name="Li F."/>
            <person name="Li X."/>
            <person name="Cheng C."/>
            <person name="Tollenaar S."/>
            <person name="Zhang J.S."/>
            <person name="Simpson D."/>
            <person name="Tasseva G."/>
            <person name="Perez-Munoz M.E."/>
            <person name="Frese S."/>
            <person name="Gaenzle M.G."/>
            <person name="Walter J."/>
            <person name="Zheng J."/>
        </authorList>
    </citation>
    <scope>NUCLEOTIDE SEQUENCE [LARGE SCALE GENOMIC DNA]</scope>
    <source>
        <strain evidence="6 7">BG-MG3-B</strain>
    </source>
</reference>
<dbReference type="Gene3D" id="1.10.10.10">
    <property type="entry name" value="Winged helix-like DNA-binding domain superfamily/Winged helix DNA-binding domain"/>
    <property type="match status" value="1"/>
</dbReference>
<evidence type="ECO:0000256" key="2">
    <source>
        <dbReference type="ARBA" id="ARBA00023015"/>
    </source>
</evidence>
<gene>
    <name evidence="6" type="ORF">LTY36_03405</name>
</gene>
<dbReference type="PANTHER" id="PTHR30346">
    <property type="entry name" value="TRANSCRIPTIONAL DUAL REGULATOR HCAR-RELATED"/>
    <property type="match status" value="1"/>
</dbReference>